<organism evidence="1">
    <name type="scientific">Ophidiomyces ophidiicola</name>
    <dbReference type="NCBI Taxonomy" id="1387563"/>
    <lineage>
        <taxon>Eukaryota</taxon>
        <taxon>Fungi</taxon>
        <taxon>Dikarya</taxon>
        <taxon>Ascomycota</taxon>
        <taxon>Pezizomycotina</taxon>
        <taxon>Eurotiomycetes</taxon>
        <taxon>Eurotiomycetidae</taxon>
        <taxon>Onygenales</taxon>
        <taxon>Onygenaceae</taxon>
        <taxon>Ophidiomyces</taxon>
    </lineage>
</organism>
<accession>A0ACB8UU50</accession>
<sequence>MNALLLRPEVSFWSSAAASLVSSQVEPMLTLLVILLIVCRDLASTADTRDWKRRSIYQVSTDRFARTDGSTTANCSANDTVACGGSWRGIINNLNYIQGMGFDAIMISPVNQHANGTVRYGDAYQGYWPKSLYELDENFGTREDLLDLSQALHDRDMYLMVDIVLNNMTYHPAKAVNHTDLPFDNAKYPQPYCVITDRNNSDTTQKFWAGDKRPPLPTPSIGNNTVAQMMKTWVKNLVSNYSIDGLRINAVKYVDKDYLKEFVNASSVFATGELFKSKQDVACDYQHYIPGLPNYSIYYALIEAFGKGNMTALPRALDRVAETCRDPFALGAFSENRDLPQFASFSSDLSLAKNVIAFTILSDGIPMYYQGQEQHLSGDRAPTNHEALWLSKYNISAPLYQFTAMVNKLRQQAIRIDDDYLEQELYPLSVEDGISSFRKGYQPRQVITVYSNHGENGGHYDFRIPRIGTENLILTEITTCTNYTTDTWGALNLVVENGLPKIFFPADQMGGSGLCSVGNWPARGSKTVGGGKSPSDKQHWEVTEIDVNPKWGRRPGRLGSRPTHSVKHIPKQSGCGKMQCPWLQCLVLSMLVVLGPYL</sequence>
<gene>
    <name evidence="1" type="ORF">LOY88_004259</name>
</gene>
<name>A0ACB8UU50_9EURO</name>
<reference evidence="1" key="1">
    <citation type="journal article" date="2022" name="bioRxiv">
        <title>Population genetic analysis of Ophidiomyces ophidiicola, the causative agent of snake fungal disease, indicates recent introductions to the USA.</title>
        <authorList>
            <person name="Ladner J.T."/>
            <person name="Palmer J.M."/>
            <person name="Ettinger C.L."/>
            <person name="Stajich J.E."/>
            <person name="Farrell T.M."/>
            <person name="Glorioso B.M."/>
            <person name="Lawson B."/>
            <person name="Price S.J."/>
            <person name="Stengle A.G."/>
            <person name="Grear D.A."/>
            <person name="Lorch J.M."/>
        </authorList>
    </citation>
    <scope>NUCLEOTIDE SEQUENCE</scope>
    <source>
        <strain evidence="1">NWHC 24266-5</strain>
    </source>
</reference>
<protein>
    <submittedName>
        <fullName evidence="1">Uncharacterized protein</fullName>
    </submittedName>
</protein>
<evidence type="ECO:0000313" key="1">
    <source>
        <dbReference type="EMBL" id="KAI2385174.1"/>
    </source>
</evidence>
<comment type="caution">
    <text evidence="1">The sequence shown here is derived from an EMBL/GenBank/DDBJ whole genome shotgun (WGS) entry which is preliminary data.</text>
</comment>
<dbReference type="EMBL" id="JALBCA010000062">
    <property type="protein sequence ID" value="KAI2385174.1"/>
    <property type="molecule type" value="Genomic_DNA"/>
</dbReference>
<proteinExistence type="predicted"/>